<feature type="region of interest" description="Disordered" evidence="1">
    <location>
        <begin position="477"/>
        <end position="496"/>
    </location>
</feature>
<feature type="compositionally biased region" description="Polar residues" evidence="1">
    <location>
        <begin position="1"/>
        <end position="15"/>
    </location>
</feature>
<name>A0A0C3CBL6_OIDMZ</name>
<accession>A0A0C3CBL6</accession>
<gene>
    <name evidence="2" type="ORF">OIDMADRAFT_183145</name>
</gene>
<protein>
    <submittedName>
        <fullName evidence="2">Uncharacterized protein</fullName>
    </submittedName>
</protein>
<reference evidence="3" key="2">
    <citation type="submission" date="2015-01" db="EMBL/GenBank/DDBJ databases">
        <title>Evolutionary Origins and Diversification of the Mycorrhizal Mutualists.</title>
        <authorList>
            <consortium name="DOE Joint Genome Institute"/>
            <consortium name="Mycorrhizal Genomics Consortium"/>
            <person name="Kohler A."/>
            <person name="Kuo A."/>
            <person name="Nagy L.G."/>
            <person name="Floudas D."/>
            <person name="Copeland A."/>
            <person name="Barry K.W."/>
            <person name="Cichocki N."/>
            <person name="Veneault-Fourrey C."/>
            <person name="LaButti K."/>
            <person name="Lindquist E.A."/>
            <person name="Lipzen A."/>
            <person name="Lundell T."/>
            <person name="Morin E."/>
            <person name="Murat C."/>
            <person name="Riley R."/>
            <person name="Ohm R."/>
            <person name="Sun H."/>
            <person name="Tunlid A."/>
            <person name="Henrissat B."/>
            <person name="Grigoriev I.V."/>
            <person name="Hibbett D.S."/>
            <person name="Martin F."/>
        </authorList>
    </citation>
    <scope>NUCLEOTIDE SEQUENCE [LARGE SCALE GENOMIC DNA]</scope>
    <source>
        <strain evidence="3">Zn</strain>
    </source>
</reference>
<organism evidence="2 3">
    <name type="scientific">Oidiodendron maius (strain Zn)</name>
    <dbReference type="NCBI Taxonomy" id="913774"/>
    <lineage>
        <taxon>Eukaryota</taxon>
        <taxon>Fungi</taxon>
        <taxon>Dikarya</taxon>
        <taxon>Ascomycota</taxon>
        <taxon>Pezizomycotina</taxon>
        <taxon>Leotiomycetes</taxon>
        <taxon>Leotiomycetes incertae sedis</taxon>
        <taxon>Myxotrichaceae</taxon>
        <taxon>Oidiodendron</taxon>
    </lineage>
</organism>
<dbReference type="EMBL" id="KN832884">
    <property type="protein sequence ID" value="KIM96348.1"/>
    <property type="molecule type" value="Genomic_DNA"/>
</dbReference>
<dbReference type="HOGENOM" id="CLU_038592_0_0_1"/>
<evidence type="ECO:0000256" key="1">
    <source>
        <dbReference type="SAM" id="MobiDB-lite"/>
    </source>
</evidence>
<evidence type="ECO:0000313" key="2">
    <source>
        <dbReference type="EMBL" id="KIM96348.1"/>
    </source>
</evidence>
<dbReference type="InParanoid" id="A0A0C3CBL6"/>
<dbReference type="OrthoDB" id="202825at2759"/>
<evidence type="ECO:0000313" key="3">
    <source>
        <dbReference type="Proteomes" id="UP000054321"/>
    </source>
</evidence>
<feature type="region of interest" description="Disordered" evidence="1">
    <location>
        <begin position="1"/>
        <end position="26"/>
    </location>
</feature>
<reference evidence="2 3" key="1">
    <citation type="submission" date="2014-04" db="EMBL/GenBank/DDBJ databases">
        <authorList>
            <consortium name="DOE Joint Genome Institute"/>
            <person name="Kuo A."/>
            <person name="Martino E."/>
            <person name="Perotto S."/>
            <person name="Kohler A."/>
            <person name="Nagy L.G."/>
            <person name="Floudas D."/>
            <person name="Copeland A."/>
            <person name="Barry K.W."/>
            <person name="Cichocki N."/>
            <person name="Veneault-Fourrey C."/>
            <person name="LaButti K."/>
            <person name="Lindquist E.A."/>
            <person name="Lipzen A."/>
            <person name="Lundell T."/>
            <person name="Morin E."/>
            <person name="Murat C."/>
            <person name="Sun H."/>
            <person name="Tunlid A."/>
            <person name="Henrissat B."/>
            <person name="Grigoriev I.V."/>
            <person name="Hibbett D.S."/>
            <person name="Martin F."/>
            <person name="Nordberg H.P."/>
            <person name="Cantor M.N."/>
            <person name="Hua S.X."/>
        </authorList>
    </citation>
    <scope>NUCLEOTIDE SEQUENCE [LARGE SCALE GENOMIC DNA]</scope>
    <source>
        <strain evidence="2 3">Zn</strain>
    </source>
</reference>
<sequence>MAGQESSSAPSSTKEPLSKNRPPTAASATLATTVKPVDPNCTKLTTYFTKSQFALALIIQRSKPDGISVSDYCRQLQKNIRQHKSISSGTQRYVDTWEFWKDQYLKIQDEKKTLEDRLHFLEEFGREQCNNTTTGADFTDDLNKNGKCSSLFDEVQELLHMREKKPSTTEATMLKLCRYILQIGRQRMHLAKIMKDSVSPEYLNNLVKSPSQILQLLETALHDCTTSLWSLKCSDDMRIISLLQQLMHQIVLSFQTCFNSLNELCLTIAGRSRRHEIVYLLAMFFKHALDHLQSICTLQSENDIKSRRKTRSKRLQAEGEYAVNKYLSQTLTLITRMDWKVGKPGHSDILEGILFSILDHIGRLVSTAVFNEHVAVSSKVGNITVGDTEPLTSPSKLETRYIVPILCAALGGSNSRKELLARVLGEGGDGVRYKTQGTSQQTLTGSGCDLVTMARKRLQETLVKCAVGGEEFNSLIMPPQPEDFGVSTQPNPSAEEYGPEWLLESVWAVVGWELATPS</sequence>
<dbReference type="AlphaFoldDB" id="A0A0C3CBL6"/>
<dbReference type="Proteomes" id="UP000054321">
    <property type="component" value="Unassembled WGS sequence"/>
</dbReference>
<proteinExistence type="predicted"/>
<keyword evidence="3" id="KW-1185">Reference proteome</keyword>